<evidence type="ECO:0000256" key="6">
    <source>
        <dbReference type="ARBA" id="ARBA00022490"/>
    </source>
</evidence>
<evidence type="ECO:0000256" key="4">
    <source>
        <dbReference type="ARBA" id="ARBA00012950"/>
    </source>
</evidence>
<keyword evidence="6" id="KW-0963">Cytoplasm</keyword>
<feature type="compositionally biased region" description="Low complexity" evidence="12">
    <location>
        <begin position="15"/>
        <end position="24"/>
    </location>
</feature>
<dbReference type="PROSITE" id="PS51186">
    <property type="entry name" value="GNAT"/>
    <property type="match status" value="1"/>
</dbReference>
<protein>
    <recommendedName>
        <fullName evidence="5">N-alpha-acetyltransferase 40</fullName>
        <ecNumber evidence="4">2.3.1.257</ecNumber>
    </recommendedName>
</protein>
<comment type="caution">
    <text evidence="14">The sequence shown here is derived from an EMBL/GenBank/DDBJ whole genome shotgun (WGS) entry which is preliminary data.</text>
</comment>
<dbReference type="InterPro" id="IPR000182">
    <property type="entry name" value="GNAT_dom"/>
</dbReference>
<keyword evidence="7 14" id="KW-0808">Transferase</keyword>
<dbReference type="Pfam" id="PF00583">
    <property type="entry name" value="Acetyltransf_1"/>
    <property type="match status" value="1"/>
</dbReference>
<dbReference type="PANTHER" id="PTHR20531:SF1">
    <property type="entry name" value="N-ALPHA-ACETYLTRANSFERASE 40"/>
    <property type="match status" value="1"/>
</dbReference>
<evidence type="ECO:0000259" key="13">
    <source>
        <dbReference type="PROSITE" id="PS51186"/>
    </source>
</evidence>
<evidence type="ECO:0000256" key="3">
    <source>
        <dbReference type="ARBA" id="ARBA00008870"/>
    </source>
</evidence>
<reference evidence="14" key="1">
    <citation type="submission" date="2020-10" db="EMBL/GenBank/DDBJ databases">
        <title>Unveiling of a novel bifunctional photoreceptor, Dualchrome1, isolated from a cosmopolitan green alga.</title>
        <authorList>
            <person name="Suzuki S."/>
            <person name="Kawachi M."/>
        </authorList>
    </citation>
    <scope>NUCLEOTIDE SEQUENCE</scope>
    <source>
        <strain evidence="14">NIES 2893</strain>
    </source>
</reference>
<accession>A0A830HQE4</accession>
<evidence type="ECO:0000256" key="5">
    <source>
        <dbReference type="ARBA" id="ARBA00015043"/>
    </source>
</evidence>
<evidence type="ECO:0000256" key="10">
    <source>
        <dbReference type="ARBA" id="ARBA00047821"/>
    </source>
</evidence>
<dbReference type="GO" id="GO:0010485">
    <property type="term" value="F:histone H4 acetyltransferase activity"/>
    <property type="evidence" value="ECO:0007669"/>
    <property type="project" value="InterPro"/>
</dbReference>
<comment type="similarity">
    <text evidence="3">Belongs to the acetyltransferase family. NAA40 subfamily.</text>
</comment>
<dbReference type="SUPFAM" id="SSF55729">
    <property type="entry name" value="Acyl-CoA N-acyltransferases (Nat)"/>
    <property type="match status" value="1"/>
</dbReference>
<dbReference type="EC" id="2.3.1.257" evidence="4"/>
<proteinExistence type="inferred from homology"/>
<dbReference type="InterPro" id="IPR039949">
    <property type="entry name" value="NAA40"/>
</dbReference>
<sequence>MKSQAEVTMGLATHSGSGSRRSGSRTAKDTVLCTLAHAYAVTDCTLTLDDDANLGNRLFGSSDDNFKVRVGALSSFTASQQRELFEVLQQNMAPFYGAHSWKTKMARQKKKESKQTDARFAAVFDTQHANDEKLAAFMQFRFVEEEGEPVVYIYELQVQANYQTQGLGKKLVALAEQQGNRANQALTSAPPLTKVMLTVHKSNERARAFYRRLGFDVDDISPAKSDAEGDDAGYYDYEILSKPFS</sequence>
<dbReference type="GO" id="GO:0005634">
    <property type="term" value="C:nucleus"/>
    <property type="evidence" value="ECO:0007669"/>
    <property type="project" value="UniProtKB-SubCell"/>
</dbReference>
<dbReference type="Proteomes" id="UP000660262">
    <property type="component" value="Unassembled WGS sequence"/>
</dbReference>
<evidence type="ECO:0000256" key="11">
    <source>
        <dbReference type="ARBA" id="ARBA00049524"/>
    </source>
</evidence>
<feature type="domain" description="N-acetyltransferase" evidence="13">
    <location>
        <begin position="71"/>
        <end position="240"/>
    </location>
</feature>
<organism evidence="14 15">
    <name type="scientific">Pycnococcus provasolii</name>
    <dbReference type="NCBI Taxonomy" id="41880"/>
    <lineage>
        <taxon>Eukaryota</taxon>
        <taxon>Viridiplantae</taxon>
        <taxon>Chlorophyta</taxon>
        <taxon>Pseudoscourfieldiophyceae</taxon>
        <taxon>Pseudoscourfieldiales</taxon>
        <taxon>Pycnococcaceae</taxon>
        <taxon>Pycnococcus</taxon>
    </lineage>
</organism>
<dbReference type="PANTHER" id="PTHR20531">
    <property type="entry name" value="N-ALPHA-ACETYLTRANSFERASE 40"/>
    <property type="match status" value="1"/>
</dbReference>
<dbReference type="GO" id="GO:0005737">
    <property type="term" value="C:cytoplasm"/>
    <property type="evidence" value="ECO:0007669"/>
    <property type="project" value="UniProtKB-SubCell"/>
</dbReference>
<name>A0A830HQE4_9CHLO</name>
<evidence type="ECO:0000256" key="7">
    <source>
        <dbReference type="ARBA" id="ARBA00022679"/>
    </source>
</evidence>
<evidence type="ECO:0000256" key="1">
    <source>
        <dbReference type="ARBA" id="ARBA00004123"/>
    </source>
</evidence>
<evidence type="ECO:0000313" key="14">
    <source>
        <dbReference type="EMBL" id="GHP08925.1"/>
    </source>
</evidence>
<comment type="subcellular location">
    <subcellularLocation>
        <location evidence="2">Cytoplasm</location>
    </subcellularLocation>
    <subcellularLocation>
        <location evidence="1">Nucleus</location>
    </subcellularLocation>
</comment>
<keyword evidence="15" id="KW-1185">Reference proteome</keyword>
<gene>
    <name evidence="14" type="ORF">PPROV_000766200</name>
</gene>
<keyword evidence="9" id="KW-0012">Acyltransferase</keyword>
<comment type="catalytic activity">
    <reaction evidence="11">
        <text>N-terminal L-seryl-[histone H4] + acetyl-CoA = N-terminal N(alpha)-acetyl-L-seryl-[histone H4] + CoA + H(+)</text>
        <dbReference type="Rhea" id="RHEA:50596"/>
        <dbReference type="Rhea" id="RHEA-COMP:12740"/>
        <dbReference type="Rhea" id="RHEA-COMP:12743"/>
        <dbReference type="ChEBI" id="CHEBI:15378"/>
        <dbReference type="ChEBI" id="CHEBI:57287"/>
        <dbReference type="ChEBI" id="CHEBI:57288"/>
        <dbReference type="ChEBI" id="CHEBI:64738"/>
        <dbReference type="ChEBI" id="CHEBI:83690"/>
        <dbReference type="EC" id="2.3.1.257"/>
    </reaction>
</comment>
<evidence type="ECO:0000256" key="2">
    <source>
        <dbReference type="ARBA" id="ARBA00004496"/>
    </source>
</evidence>
<evidence type="ECO:0000256" key="8">
    <source>
        <dbReference type="ARBA" id="ARBA00023242"/>
    </source>
</evidence>
<dbReference type="GO" id="GO:0043998">
    <property type="term" value="F:histone H2A acetyltransferase activity"/>
    <property type="evidence" value="ECO:0007669"/>
    <property type="project" value="InterPro"/>
</dbReference>
<comment type="catalytic activity">
    <reaction evidence="10">
        <text>N-terminal L-seryl-[histone H2A] + acetyl-CoA = N-terminal N(alpha)-acetyl-L-seryl-[histone H2A] + CoA + H(+)</text>
        <dbReference type="Rhea" id="RHEA:50600"/>
        <dbReference type="Rhea" id="RHEA-COMP:12742"/>
        <dbReference type="Rhea" id="RHEA-COMP:12744"/>
        <dbReference type="ChEBI" id="CHEBI:15378"/>
        <dbReference type="ChEBI" id="CHEBI:57287"/>
        <dbReference type="ChEBI" id="CHEBI:57288"/>
        <dbReference type="ChEBI" id="CHEBI:64738"/>
        <dbReference type="ChEBI" id="CHEBI:83690"/>
        <dbReference type="EC" id="2.3.1.257"/>
    </reaction>
</comment>
<keyword evidence="8" id="KW-0539">Nucleus</keyword>
<dbReference type="GO" id="GO:1990189">
    <property type="term" value="F:protein N-terminal-serine acetyltransferase activity"/>
    <property type="evidence" value="ECO:0007669"/>
    <property type="project" value="UniProtKB-EC"/>
</dbReference>
<dbReference type="AlphaFoldDB" id="A0A830HQE4"/>
<evidence type="ECO:0000256" key="9">
    <source>
        <dbReference type="ARBA" id="ARBA00023315"/>
    </source>
</evidence>
<dbReference type="InterPro" id="IPR016181">
    <property type="entry name" value="Acyl_CoA_acyltransferase"/>
</dbReference>
<dbReference type="OrthoDB" id="424551at2759"/>
<evidence type="ECO:0000256" key="12">
    <source>
        <dbReference type="SAM" id="MobiDB-lite"/>
    </source>
</evidence>
<evidence type="ECO:0000313" key="15">
    <source>
        <dbReference type="Proteomes" id="UP000660262"/>
    </source>
</evidence>
<dbReference type="Gene3D" id="3.40.630.30">
    <property type="match status" value="1"/>
</dbReference>
<feature type="region of interest" description="Disordered" evidence="12">
    <location>
        <begin position="1"/>
        <end position="24"/>
    </location>
</feature>
<dbReference type="CDD" id="cd04301">
    <property type="entry name" value="NAT_SF"/>
    <property type="match status" value="1"/>
</dbReference>
<dbReference type="EMBL" id="BNJQ01000022">
    <property type="protein sequence ID" value="GHP08925.1"/>
    <property type="molecule type" value="Genomic_DNA"/>
</dbReference>